<reference evidence="1 2" key="1">
    <citation type="journal article" date="2010" name="Nature">
        <title>The Ectocarpus genome and the independent evolution of multicellularity in brown algae.</title>
        <authorList>
            <person name="Cock J.M."/>
            <person name="Sterck L."/>
            <person name="Rouze P."/>
            <person name="Scornet D."/>
            <person name="Allen A.E."/>
            <person name="Amoutzias G."/>
            <person name="Anthouard V."/>
            <person name="Artiguenave F."/>
            <person name="Aury J.M."/>
            <person name="Badger J.H."/>
            <person name="Beszteri B."/>
            <person name="Billiau K."/>
            <person name="Bonnet E."/>
            <person name="Bothwell J.H."/>
            <person name="Bowler C."/>
            <person name="Boyen C."/>
            <person name="Brownlee C."/>
            <person name="Carrano C.J."/>
            <person name="Charrier B."/>
            <person name="Cho G.Y."/>
            <person name="Coelho S.M."/>
            <person name="Collen J."/>
            <person name="Corre E."/>
            <person name="Da Silva C."/>
            <person name="Delage L."/>
            <person name="Delaroque N."/>
            <person name="Dittami S.M."/>
            <person name="Doulbeau S."/>
            <person name="Elias M."/>
            <person name="Farnham G."/>
            <person name="Gachon C.M."/>
            <person name="Gschloessl B."/>
            <person name="Heesch S."/>
            <person name="Jabbari K."/>
            <person name="Jubin C."/>
            <person name="Kawai H."/>
            <person name="Kimura K."/>
            <person name="Kloareg B."/>
            <person name="Kupper F.C."/>
            <person name="Lang D."/>
            <person name="Le Bail A."/>
            <person name="Leblanc C."/>
            <person name="Lerouge P."/>
            <person name="Lohr M."/>
            <person name="Lopez P.J."/>
            <person name="Martens C."/>
            <person name="Maumus F."/>
            <person name="Michel G."/>
            <person name="Miranda-Saavedra D."/>
            <person name="Morales J."/>
            <person name="Moreau H."/>
            <person name="Motomura T."/>
            <person name="Nagasato C."/>
            <person name="Napoli C.A."/>
            <person name="Nelson D.R."/>
            <person name="Nyvall-Collen P."/>
            <person name="Peters A.F."/>
            <person name="Pommier C."/>
            <person name="Potin P."/>
            <person name="Poulain J."/>
            <person name="Quesneville H."/>
            <person name="Read B."/>
            <person name="Rensing S.A."/>
            <person name="Ritter A."/>
            <person name="Rousvoal S."/>
            <person name="Samanta M."/>
            <person name="Samson G."/>
            <person name="Schroeder D.C."/>
            <person name="Segurens B."/>
            <person name="Strittmatter M."/>
            <person name="Tonon T."/>
            <person name="Tregear J.W."/>
            <person name="Valentin K."/>
            <person name="von Dassow P."/>
            <person name="Yamagishi T."/>
            <person name="Van de Peer Y."/>
            <person name="Wincker P."/>
        </authorList>
    </citation>
    <scope>NUCLEOTIDE SEQUENCE [LARGE SCALE GENOMIC DNA]</scope>
    <source>
        <strain evidence="2">Ec32 / CCAP1310/4</strain>
    </source>
</reference>
<keyword evidence="2" id="KW-1185">Reference proteome</keyword>
<dbReference type="InParanoid" id="D8LJ15"/>
<dbReference type="AlphaFoldDB" id="D8LJ15"/>
<gene>
    <name evidence="1" type="ORF">Esi_0023_0180</name>
</gene>
<name>D8LJ15_ECTSI</name>
<dbReference type="EMBL" id="FN649733">
    <property type="protein sequence ID" value="CBN76899.1"/>
    <property type="molecule type" value="Genomic_DNA"/>
</dbReference>
<protein>
    <submittedName>
        <fullName evidence="1">Uncharacterized protein</fullName>
    </submittedName>
</protein>
<evidence type="ECO:0000313" key="1">
    <source>
        <dbReference type="EMBL" id="CBN76899.1"/>
    </source>
</evidence>
<dbReference type="EMBL" id="FN648409">
    <property type="protein sequence ID" value="CBN76899.1"/>
    <property type="molecule type" value="Genomic_DNA"/>
</dbReference>
<proteinExistence type="predicted"/>
<sequence length="254" mass="27285">MHLQVKARSLGGDIEVDYDGLGAKEEPGAPILGCKGCFQRALGQAAAPVAQLLVGVRYFQAGQADPAGPEDAMVEDNGNNHQGSLLPSERTFCSARSGGGSHGEEEQGAGVIEHRERTARKGGAPRHKRRLATFVSLASTADEDDVGLEEGEGVQPLAGLVWVGQHEAQAYRVNLALRKDQDAVGGHFFENVLMILLRFFRVHFGGEFELSPDKSVVSISRQGDGNLPEETAKCLEYAIHVCREGAEVRLDQTV</sequence>
<evidence type="ECO:0000313" key="2">
    <source>
        <dbReference type="Proteomes" id="UP000002630"/>
    </source>
</evidence>
<dbReference type="OrthoDB" id="10622301at2759"/>
<organism evidence="1 2">
    <name type="scientific">Ectocarpus siliculosus</name>
    <name type="common">Brown alga</name>
    <name type="synonym">Conferva siliculosa</name>
    <dbReference type="NCBI Taxonomy" id="2880"/>
    <lineage>
        <taxon>Eukaryota</taxon>
        <taxon>Sar</taxon>
        <taxon>Stramenopiles</taxon>
        <taxon>Ochrophyta</taxon>
        <taxon>PX clade</taxon>
        <taxon>Phaeophyceae</taxon>
        <taxon>Ectocarpales</taxon>
        <taxon>Ectocarpaceae</taxon>
        <taxon>Ectocarpus</taxon>
    </lineage>
</organism>
<dbReference type="Proteomes" id="UP000002630">
    <property type="component" value="Linkage Group LG08"/>
</dbReference>
<accession>D8LJ15</accession>